<dbReference type="InterPro" id="IPR052164">
    <property type="entry name" value="Anthracycline_SecMetBiosynth"/>
</dbReference>
<protein>
    <submittedName>
        <fullName evidence="2">Bleomycin resistance protein</fullName>
    </submittedName>
</protein>
<organism evidence="2 3">
    <name type="scientific">Novosphingobium subterraneum</name>
    <dbReference type="NCBI Taxonomy" id="48936"/>
    <lineage>
        <taxon>Bacteria</taxon>
        <taxon>Pseudomonadati</taxon>
        <taxon>Pseudomonadota</taxon>
        <taxon>Alphaproteobacteria</taxon>
        <taxon>Sphingomonadales</taxon>
        <taxon>Sphingomonadaceae</taxon>
        <taxon>Novosphingobium</taxon>
    </lineage>
</organism>
<dbReference type="Gene3D" id="3.10.180.10">
    <property type="entry name" value="2,3-Dihydroxybiphenyl 1,2-Dioxygenase, domain 1"/>
    <property type="match status" value="2"/>
</dbReference>
<dbReference type="Proteomes" id="UP000031338">
    <property type="component" value="Unassembled WGS sequence"/>
</dbReference>
<evidence type="ECO:0000313" key="3">
    <source>
        <dbReference type="Proteomes" id="UP000031338"/>
    </source>
</evidence>
<dbReference type="EMBL" id="JRVC01000003">
    <property type="protein sequence ID" value="KHS48675.1"/>
    <property type="molecule type" value="Genomic_DNA"/>
</dbReference>
<dbReference type="PANTHER" id="PTHR33993:SF14">
    <property type="entry name" value="GB|AAF24581.1"/>
    <property type="match status" value="1"/>
</dbReference>
<dbReference type="PANTHER" id="PTHR33993">
    <property type="entry name" value="GLYOXALASE-RELATED"/>
    <property type="match status" value="1"/>
</dbReference>
<keyword evidence="3" id="KW-1185">Reference proteome</keyword>
<dbReference type="Pfam" id="PF00903">
    <property type="entry name" value="Glyoxalase"/>
    <property type="match status" value="2"/>
</dbReference>
<dbReference type="STRING" id="48936.NJ75_00757"/>
<proteinExistence type="predicted"/>
<dbReference type="RefSeq" id="WP_039331601.1">
    <property type="nucleotide sequence ID" value="NZ_JRVC01000003.1"/>
</dbReference>
<dbReference type="PROSITE" id="PS51819">
    <property type="entry name" value="VOC"/>
    <property type="match status" value="2"/>
</dbReference>
<dbReference type="SUPFAM" id="SSF54593">
    <property type="entry name" value="Glyoxalase/Bleomycin resistance protein/Dihydroxybiphenyl dioxygenase"/>
    <property type="match status" value="2"/>
</dbReference>
<dbReference type="InterPro" id="IPR029068">
    <property type="entry name" value="Glyas_Bleomycin-R_OHBP_Dase"/>
</dbReference>
<reference evidence="2 3" key="1">
    <citation type="submission" date="2014-10" db="EMBL/GenBank/DDBJ databases">
        <title>Draft genome sequence of Novosphingobium subterraneum DSM 12447.</title>
        <authorList>
            <person name="Gan H.M."/>
            <person name="Gan H.Y."/>
            <person name="Savka M.A."/>
        </authorList>
    </citation>
    <scope>NUCLEOTIDE SEQUENCE [LARGE SCALE GENOMIC DNA]</scope>
    <source>
        <strain evidence="2 3">DSM 12447</strain>
    </source>
</reference>
<gene>
    <name evidence="2" type="ORF">NJ75_00757</name>
</gene>
<comment type="caution">
    <text evidence="2">The sequence shown here is derived from an EMBL/GenBank/DDBJ whole genome shotgun (WGS) entry which is preliminary data.</text>
</comment>
<feature type="domain" description="VOC" evidence="1">
    <location>
        <begin position="6"/>
        <end position="124"/>
    </location>
</feature>
<dbReference type="PATRIC" id="fig|48936.3.peg.767"/>
<sequence length="262" mass="27887">MSRPVPFCWYELMTGDADGAAEFYGAVVGWSFSAPDPQSLIDYRMILRSDGGGNGGVLQLSEAMRQGAAHPAWVPYLAVADIDTALSAIEADGGRALMPRTDIDEGSFAMVTDPQGVPFYLMQPRPPANQPGAQSDAFKADGVQHVRWHDLATPDPAGAKAFYGRHFGFEFNNVMPMGELGEYAFIDFGAQALGGIMPLVGGRTPGWQVYFGVPSALQARDAIVRAGGTILTEPHQVPGGDWVVMAQDPQGAQFGVVGPRGE</sequence>
<name>A0A0B9ADI5_9SPHN</name>
<evidence type="ECO:0000313" key="2">
    <source>
        <dbReference type="EMBL" id="KHS48675.1"/>
    </source>
</evidence>
<accession>A0A0B9ADI5</accession>
<dbReference type="CDD" id="cd07247">
    <property type="entry name" value="SgaA_N_like"/>
    <property type="match status" value="2"/>
</dbReference>
<feature type="domain" description="VOC" evidence="1">
    <location>
        <begin position="142"/>
        <end position="259"/>
    </location>
</feature>
<evidence type="ECO:0000259" key="1">
    <source>
        <dbReference type="PROSITE" id="PS51819"/>
    </source>
</evidence>
<dbReference type="InterPro" id="IPR004360">
    <property type="entry name" value="Glyas_Fos-R_dOase_dom"/>
</dbReference>
<dbReference type="InterPro" id="IPR037523">
    <property type="entry name" value="VOC_core"/>
</dbReference>
<dbReference type="AlphaFoldDB" id="A0A0B9ADI5"/>